<reference evidence="18" key="1">
    <citation type="submission" date="2012-12" db="EMBL/GenBank/DDBJ databases">
        <authorList>
            <person name="Hellsten U."/>
            <person name="Grimwood J."/>
            <person name="Chapman J.A."/>
            <person name="Shapiro H."/>
            <person name="Aerts A."/>
            <person name="Otillar R.P."/>
            <person name="Terry A.Y."/>
            <person name="Boore J.L."/>
            <person name="Simakov O."/>
            <person name="Marletaz F."/>
            <person name="Cho S.-J."/>
            <person name="Edsinger-Gonzales E."/>
            <person name="Havlak P."/>
            <person name="Kuo D.-H."/>
            <person name="Larsson T."/>
            <person name="Lv J."/>
            <person name="Arendt D."/>
            <person name="Savage R."/>
            <person name="Osoegawa K."/>
            <person name="de Jong P."/>
            <person name="Lindberg D.R."/>
            <person name="Seaver E.C."/>
            <person name="Weisblat D.A."/>
            <person name="Putnam N.H."/>
            <person name="Grigoriev I.V."/>
            <person name="Rokhsar D.S."/>
        </authorList>
    </citation>
    <scope>NUCLEOTIDE SEQUENCE</scope>
</reference>
<evidence type="ECO:0000256" key="13">
    <source>
        <dbReference type="ARBA" id="ARBA00024531"/>
    </source>
</evidence>
<dbReference type="InterPro" id="IPR052214">
    <property type="entry name" value="DAG_Lipase-Related"/>
</dbReference>
<dbReference type="GO" id="GO:0005886">
    <property type="term" value="C:plasma membrane"/>
    <property type="evidence" value="ECO:0007669"/>
    <property type="project" value="UniProtKB-SubCell"/>
</dbReference>
<dbReference type="EC" id="3.1.1.116" evidence="14"/>
<dbReference type="GO" id="GO:0016787">
    <property type="term" value="F:hydrolase activity"/>
    <property type="evidence" value="ECO:0007669"/>
    <property type="project" value="UniProtKB-KW"/>
</dbReference>
<dbReference type="GeneID" id="20214811"/>
<dbReference type="InParanoid" id="T1G163"/>
<dbReference type="KEGG" id="hro:HELRODRAFT_72860"/>
<accession>T1G163</accession>
<comment type="catalytic activity">
    <reaction evidence="13">
        <text>a 1,2-diacyl-sn-glycerol + H2O = a 2-acylglycerol + a fatty acid + H(+)</text>
        <dbReference type="Rhea" id="RHEA:33275"/>
        <dbReference type="ChEBI" id="CHEBI:15377"/>
        <dbReference type="ChEBI" id="CHEBI:15378"/>
        <dbReference type="ChEBI" id="CHEBI:17389"/>
        <dbReference type="ChEBI" id="CHEBI:17815"/>
        <dbReference type="ChEBI" id="CHEBI:28868"/>
        <dbReference type="EC" id="3.1.1.116"/>
    </reaction>
    <physiologicalReaction direction="left-to-right" evidence="13">
        <dbReference type="Rhea" id="RHEA:33276"/>
    </physiologicalReaction>
</comment>
<dbReference type="EMBL" id="KB095905">
    <property type="protein sequence ID" value="ESO10164.1"/>
    <property type="molecule type" value="Genomic_DNA"/>
</dbReference>
<dbReference type="AlphaFoldDB" id="T1G163"/>
<proteinExistence type="predicted"/>
<evidence type="ECO:0000256" key="14">
    <source>
        <dbReference type="ARBA" id="ARBA00026104"/>
    </source>
</evidence>
<keyword evidence="7" id="KW-0378">Hydrolase</keyword>
<dbReference type="Gene3D" id="3.40.50.1820">
    <property type="entry name" value="alpha/beta hydrolase"/>
    <property type="match status" value="1"/>
</dbReference>
<dbReference type="InterPro" id="IPR029058">
    <property type="entry name" value="AB_hydrolase_fold"/>
</dbReference>
<keyword evidence="10" id="KW-1133">Transmembrane helix</keyword>
<gene>
    <name evidence="17" type="primary">20214811</name>
    <name evidence="16" type="ORF">HELRODRAFT_72860</name>
</gene>
<dbReference type="OrthoDB" id="438440at2759"/>
<evidence type="ECO:0000256" key="1">
    <source>
        <dbReference type="ARBA" id="ARBA00001913"/>
    </source>
</evidence>
<keyword evidence="6" id="KW-0479">Metal-binding</keyword>
<reference evidence="16 18" key="2">
    <citation type="journal article" date="2013" name="Nature">
        <title>Insights into bilaterian evolution from three spiralian genomes.</title>
        <authorList>
            <person name="Simakov O."/>
            <person name="Marletaz F."/>
            <person name="Cho S.J."/>
            <person name="Edsinger-Gonzales E."/>
            <person name="Havlak P."/>
            <person name="Hellsten U."/>
            <person name="Kuo D.H."/>
            <person name="Larsson T."/>
            <person name="Lv J."/>
            <person name="Arendt D."/>
            <person name="Savage R."/>
            <person name="Osoegawa K."/>
            <person name="de Jong P."/>
            <person name="Grimwood J."/>
            <person name="Chapman J.A."/>
            <person name="Shapiro H."/>
            <person name="Aerts A."/>
            <person name="Otillar R.P."/>
            <person name="Terry A.Y."/>
            <person name="Boore J.L."/>
            <person name="Grigoriev I.V."/>
            <person name="Lindberg D.R."/>
            <person name="Seaver E.C."/>
            <person name="Weisblat D.A."/>
            <person name="Putnam N.H."/>
            <person name="Rokhsar D.S."/>
        </authorList>
    </citation>
    <scope>NUCLEOTIDE SEQUENCE</scope>
</reference>
<keyword evidence="4" id="KW-0597">Phosphoprotein</keyword>
<evidence type="ECO:0000256" key="4">
    <source>
        <dbReference type="ARBA" id="ARBA00022553"/>
    </source>
</evidence>
<dbReference type="Proteomes" id="UP000015101">
    <property type="component" value="Unassembled WGS sequence"/>
</dbReference>
<dbReference type="GO" id="GO:0046872">
    <property type="term" value="F:metal ion binding"/>
    <property type="evidence" value="ECO:0007669"/>
    <property type="project" value="UniProtKB-KW"/>
</dbReference>
<feature type="domain" description="Fungal lipase-type" evidence="15">
    <location>
        <begin position="89"/>
        <end position="218"/>
    </location>
</feature>
<keyword evidence="18" id="KW-1185">Reference proteome</keyword>
<keyword evidence="3" id="KW-1003">Cell membrane</keyword>
<dbReference type="OMA" id="HFEHEIS"/>
<dbReference type="Pfam" id="PF01764">
    <property type="entry name" value="Lipase_3"/>
    <property type="match status" value="1"/>
</dbReference>
<dbReference type="HOGENOM" id="CLU_1148290_0_0_1"/>
<protein>
    <recommendedName>
        <fullName evidence="14">sn-1-specific diacylglycerol lipase</fullName>
        <ecNumber evidence="14">3.1.1.116</ecNumber>
    </recommendedName>
</protein>
<evidence type="ECO:0000256" key="11">
    <source>
        <dbReference type="ARBA" id="ARBA00023098"/>
    </source>
</evidence>
<keyword evidence="12" id="KW-0472">Membrane</keyword>
<sequence>MKFAQASYGWMFFLYKNIFFGPGKLCCSSNFCCVKRNPAINSDTCYCNVNAILHQLKIQQKDIIYASFKNRLYEVPFYIAVDHEYKAIVVAIRGTLSFQDALTDLTIESQAVDIDFDGDARAHKGILQAAYDIQKKLTDLHLLDDAFVKYPNFRLVITGHSLGAGTAALLSVLLKAQYNNLVCFSFSPPGWLVSSALSQYMQEFVLSVVIGKDIIPRLGLYSMNDLKNRLRYLIANSFQPKV</sequence>
<evidence type="ECO:0000256" key="3">
    <source>
        <dbReference type="ARBA" id="ARBA00022475"/>
    </source>
</evidence>
<dbReference type="RefSeq" id="XP_009011978.1">
    <property type="nucleotide sequence ID" value="XM_009013730.1"/>
</dbReference>
<evidence type="ECO:0000259" key="15">
    <source>
        <dbReference type="Pfam" id="PF01764"/>
    </source>
</evidence>
<evidence type="ECO:0000256" key="12">
    <source>
        <dbReference type="ARBA" id="ARBA00023136"/>
    </source>
</evidence>
<reference evidence="17" key="3">
    <citation type="submission" date="2015-06" db="UniProtKB">
        <authorList>
            <consortium name="EnsemblMetazoa"/>
        </authorList>
    </citation>
    <scope>IDENTIFICATION</scope>
</reference>
<comment type="cofactor">
    <cofactor evidence="1">
        <name>Ca(2+)</name>
        <dbReference type="ChEBI" id="CHEBI:29108"/>
    </cofactor>
</comment>
<evidence type="ECO:0000313" key="17">
    <source>
        <dbReference type="EnsemblMetazoa" id="HelroP72860"/>
    </source>
</evidence>
<dbReference type="GO" id="GO:0016042">
    <property type="term" value="P:lipid catabolic process"/>
    <property type="evidence" value="ECO:0007669"/>
    <property type="project" value="UniProtKB-KW"/>
</dbReference>
<evidence type="ECO:0000313" key="16">
    <source>
        <dbReference type="EMBL" id="ESO10164.1"/>
    </source>
</evidence>
<evidence type="ECO:0000256" key="8">
    <source>
        <dbReference type="ARBA" id="ARBA00022837"/>
    </source>
</evidence>
<evidence type="ECO:0000313" key="18">
    <source>
        <dbReference type="Proteomes" id="UP000015101"/>
    </source>
</evidence>
<evidence type="ECO:0000256" key="6">
    <source>
        <dbReference type="ARBA" id="ARBA00022723"/>
    </source>
</evidence>
<dbReference type="PANTHER" id="PTHR45792:SF8">
    <property type="entry name" value="DIACYLGLYCEROL LIPASE-ALPHA"/>
    <property type="match status" value="1"/>
</dbReference>
<comment type="subcellular location">
    <subcellularLocation>
        <location evidence="2">Cell membrane</location>
        <topology evidence="2">Multi-pass membrane protein</topology>
    </subcellularLocation>
</comment>
<keyword evidence="11" id="KW-0443">Lipid metabolism</keyword>
<evidence type="ECO:0000256" key="10">
    <source>
        <dbReference type="ARBA" id="ARBA00022989"/>
    </source>
</evidence>
<keyword evidence="8" id="KW-0106">Calcium</keyword>
<evidence type="ECO:0000256" key="9">
    <source>
        <dbReference type="ARBA" id="ARBA00022963"/>
    </source>
</evidence>
<dbReference type="eggNOG" id="KOG2088">
    <property type="taxonomic scope" value="Eukaryota"/>
</dbReference>
<evidence type="ECO:0000256" key="2">
    <source>
        <dbReference type="ARBA" id="ARBA00004651"/>
    </source>
</evidence>
<evidence type="ECO:0000256" key="7">
    <source>
        <dbReference type="ARBA" id="ARBA00022801"/>
    </source>
</evidence>
<dbReference type="SUPFAM" id="SSF53474">
    <property type="entry name" value="alpha/beta-Hydrolases"/>
    <property type="match status" value="1"/>
</dbReference>
<keyword evidence="5" id="KW-0812">Transmembrane</keyword>
<dbReference type="InterPro" id="IPR002921">
    <property type="entry name" value="Fungal_lipase-type"/>
</dbReference>
<keyword evidence="9" id="KW-0442">Lipid degradation</keyword>
<dbReference type="CTD" id="20214811"/>
<name>T1G163_HELRO</name>
<organism evidence="17 18">
    <name type="scientific">Helobdella robusta</name>
    <name type="common">Californian leech</name>
    <dbReference type="NCBI Taxonomy" id="6412"/>
    <lineage>
        <taxon>Eukaryota</taxon>
        <taxon>Metazoa</taxon>
        <taxon>Spiralia</taxon>
        <taxon>Lophotrochozoa</taxon>
        <taxon>Annelida</taxon>
        <taxon>Clitellata</taxon>
        <taxon>Hirudinea</taxon>
        <taxon>Rhynchobdellida</taxon>
        <taxon>Glossiphoniidae</taxon>
        <taxon>Helobdella</taxon>
    </lineage>
</organism>
<dbReference type="CDD" id="cd00519">
    <property type="entry name" value="Lipase_3"/>
    <property type="match status" value="1"/>
</dbReference>
<dbReference type="PANTHER" id="PTHR45792">
    <property type="entry name" value="DIACYLGLYCEROL LIPASE HOMOLOG-RELATED"/>
    <property type="match status" value="1"/>
</dbReference>
<evidence type="ECO:0000256" key="5">
    <source>
        <dbReference type="ARBA" id="ARBA00022692"/>
    </source>
</evidence>
<dbReference type="EnsemblMetazoa" id="HelroT72860">
    <property type="protein sequence ID" value="HelroP72860"/>
    <property type="gene ID" value="HelroG72860"/>
</dbReference>
<dbReference type="EMBL" id="AMQM01002887">
    <property type="status" value="NOT_ANNOTATED_CDS"/>
    <property type="molecule type" value="Genomic_DNA"/>
</dbReference>